<comment type="caution">
    <text evidence="2">The sequence shown here is derived from an EMBL/GenBank/DDBJ whole genome shotgun (WGS) entry which is preliminary data.</text>
</comment>
<evidence type="ECO:0000313" key="2">
    <source>
        <dbReference type="EMBL" id="KAK5819371.1"/>
    </source>
</evidence>
<feature type="region of interest" description="Disordered" evidence="1">
    <location>
        <begin position="1"/>
        <end position="27"/>
    </location>
</feature>
<evidence type="ECO:0000256" key="1">
    <source>
        <dbReference type="SAM" id="MobiDB-lite"/>
    </source>
</evidence>
<proteinExistence type="predicted"/>
<sequence>MATKAIPVVDTPRHSSNTGEAVHPQGHGSFASSTVHYFSKHDIFKLSEYNFLLWKHQLLLILEGYGLEGFCVRHISCSFSSHNWERWSTS</sequence>
<dbReference type="Proteomes" id="UP001358586">
    <property type="component" value="Chromosome 7"/>
</dbReference>
<accession>A0ABR0PDS0</accession>
<keyword evidence="3" id="KW-1185">Reference proteome</keyword>
<organism evidence="2 3">
    <name type="scientific">Gossypium arboreum</name>
    <name type="common">Tree cotton</name>
    <name type="synonym">Gossypium nanking</name>
    <dbReference type="NCBI Taxonomy" id="29729"/>
    <lineage>
        <taxon>Eukaryota</taxon>
        <taxon>Viridiplantae</taxon>
        <taxon>Streptophyta</taxon>
        <taxon>Embryophyta</taxon>
        <taxon>Tracheophyta</taxon>
        <taxon>Spermatophyta</taxon>
        <taxon>Magnoliopsida</taxon>
        <taxon>eudicotyledons</taxon>
        <taxon>Gunneridae</taxon>
        <taxon>Pentapetalae</taxon>
        <taxon>rosids</taxon>
        <taxon>malvids</taxon>
        <taxon>Malvales</taxon>
        <taxon>Malvaceae</taxon>
        <taxon>Malvoideae</taxon>
        <taxon>Gossypium</taxon>
    </lineage>
</organism>
<name>A0ABR0PDS0_GOSAR</name>
<dbReference type="EMBL" id="JARKNE010000007">
    <property type="protein sequence ID" value="KAK5819371.1"/>
    <property type="molecule type" value="Genomic_DNA"/>
</dbReference>
<protein>
    <submittedName>
        <fullName evidence="2">Uncharacterized protein</fullName>
    </submittedName>
</protein>
<reference evidence="2 3" key="1">
    <citation type="submission" date="2023-03" db="EMBL/GenBank/DDBJ databases">
        <title>WGS of Gossypium arboreum.</title>
        <authorList>
            <person name="Yu D."/>
        </authorList>
    </citation>
    <scope>NUCLEOTIDE SEQUENCE [LARGE SCALE GENOMIC DNA]</scope>
    <source>
        <tissue evidence="2">Leaf</tissue>
    </source>
</reference>
<gene>
    <name evidence="2" type="ORF">PVK06_024363</name>
</gene>
<evidence type="ECO:0000313" key="3">
    <source>
        <dbReference type="Proteomes" id="UP001358586"/>
    </source>
</evidence>